<dbReference type="Gene3D" id="3.40.190.10">
    <property type="entry name" value="Periplasmic binding protein-like II"/>
    <property type="match status" value="2"/>
</dbReference>
<keyword evidence="6" id="KW-0804">Transcription</keyword>
<dbReference type="InterPro" id="IPR005119">
    <property type="entry name" value="LysR_subst-bd"/>
</dbReference>
<dbReference type="Pfam" id="PF03466">
    <property type="entry name" value="LysR_substrate"/>
    <property type="match status" value="1"/>
</dbReference>
<evidence type="ECO:0000256" key="2">
    <source>
        <dbReference type="ARBA" id="ARBA00022458"/>
    </source>
</evidence>
<dbReference type="PROSITE" id="PS50931">
    <property type="entry name" value="HTH_LYSR"/>
    <property type="match status" value="1"/>
</dbReference>
<dbReference type="CDD" id="cd08464">
    <property type="entry name" value="PBP2_DntR_like_2"/>
    <property type="match status" value="1"/>
</dbReference>
<keyword evidence="2" id="KW-0536">Nodulation</keyword>
<evidence type="ECO:0000256" key="4">
    <source>
        <dbReference type="ARBA" id="ARBA00023125"/>
    </source>
</evidence>
<dbReference type="InterPro" id="IPR000847">
    <property type="entry name" value="LysR_HTH_N"/>
</dbReference>
<dbReference type="Proteomes" id="UP000001600">
    <property type="component" value="Chromosome 1"/>
</dbReference>
<proteinExistence type="inferred from homology"/>
<dbReference type="InterPro" id="IPR036388">
    <property type="entry name" value="WH-like_DNA-bd_sf"/>
</dbReference>
<dbReference type="PANTHER" id="PTHR30118:SF15">
    <property type="entry name" value="TRANSCRIPTIONAL REGULATORY PROTEIN"/>
    <property type="match status" value="1"/>
</dbReference>
<evidence type="ECO:0000256" key="5">
    <source>
        <dbReference type="ARBA" id="ARBA00023159"/>
    </source>
</evidence>
<evidence type="ECO:0000313" key="8">
    <source>
        <dbReference type="EMBL" id="ACM27346.1"/>
    </source>
</evidence>
<dbReference type="EMBL" id="CP000628">
    <property type="protein sequence ID" value="ACM27346.1"/>
    <property type="molecule type" value="Genomic_DNA"/>
</dbReference>
<dbReference type="SUPFAM" id="SSF46785">
    <property type="entry name" value="Winged helix' DNA-binding domain"/>
    <property type="match status" value="1"/>
</dbReference>
<dbReference type="Pfam" id="PF00126">
    <property type="entry name" value="HTH_1"/>
    <property type="match status" value="1"/>
</dbReference>
<dbReference type="AlphaFoldDB" id="B9J825"/>
<dbReference type="SUPFAM" id="SSF53850">
    <property type="entry name" value="Periplasmic binding protein-like II"/>
    <property type="match status" value="1"/>
</dbReference>
<evidence type="ECO:0000256" key="6">
    <source>
        <dbReference type="ARBA" id="ARBA00023163"/>
    </source>
</evidence>
<gene>
    <name evidence="8" type="primary">nodD3</name>
    <name evidence="8" type="ordered locus">Arad_3376</name>
</gene>
<keyword evidence="4" id="KW-0238">DNA-binding</keyword>
<dbReference type="PRINTS" id="PR00039">
    <property type="entry name" value="HTHLYSR"/>
</dbReference>
<evidence type="ECO:0000313" key="9">
    <source>
        <dbReference type="Proteomes" id="UP000001600"/>
    </source>
</evidence>
<evidence type="ECO:0000259" key="7">
    <source>
        <dbReference type="PROSITE" id="PS50931"/>
    </source>
</evidence>
<dbReference type="PANTHER" id="PTHR30118">
    <property type="entry name" value="HTH-TYPE TRANSCRIPTIONAL REGULATOR LEUO-RELATED"/>
    <property type="match status" value="1"/>
</dbReference>
<evidence type="ECO:0000256" key="3">
    <source>
        <dbReference type="ARBA" id="ARBA00023015"/>
    </source>
</evidence>
<feature type="domain" description="HTH lysR-type" evidence="7">
    <location>
        <begin position="12"/>
        <end position="69"/>
    </location>
</feature>
<accession>B9J825</accession>
<dbReference type="GO" id="GO:0003677">
    <property type="term" value="F:DNA binding"/>
    <property type="evidence" value="ECO:0007669"/>
    <property type="project" value="UniProtKB-KW"/>
</dbReference>
<dbReference type="GO" id="GO:0003700">
    <property type="term" value="F:DNA-binding transcription factor activity"/>
    <property type="evidence" value="ECO:0007669"/>
    <property type="project" value="InterPro"/>
</dbReference>
<name>B9J825_RHIR8</name>
<keyword evidence="5" id="KW-0010">Activator</keyword>
<evidence type="ECO:0000256" key="1">
    <source>
        <dbReference type="ARBA" id="ARBA00009437"/>
    </source>
</evidence>
<dbReference type="KEGG" id="ara:Arad_3376"/>
<comment type="similarity">
    <text evidence="1">Belongs to the LysR transcriptional regulatory family.</text>
</comment>
<keyword evidence="3" id="KW-0805">Transcription regulation</keyword>
<reference evidence="8 9" key="1">
    <citation type="journal article" date="2009" name="J. Bacteriol.">
        <title>Genome sequences of three Agrobacterium biovars help elucidate the evolution of multichromosome genomes in bacteria.</title>
        <authorList>
            <person name="Slater S.C."/>
            <person name="Goldman B.S."/>
            <person name="Goodner B."/>
            <person name="Setubal J.C."/>
            <person name="Farrand S.K."/>
            <person name="Nester E.W."/>
            <person name="Burr T.J."/>
            <person name="Banta L."/>
            <person name="Dickerman A.W."/>
            <person name="Paulsen I."/>
            <person name="Otten L."/>
            <person name="Suen G."/>
            <person name="Welch R."/>
            <person name="Almeida N.F."/>
            <person name="Arnold F."/>
            <person name="Burton O.T."/>
            <person name="Du Z."/>
            <person name="Ewing A."/>
            <person name="Godsy E."/>
            <person name="Heisel S."/>
            <person name="Houmiel K.L."/>
            <person name="Jhaveri J."/>
            <person name="Lu J."/>
            <person name="Miller N.M."/>
            <person name="Norton S."/>
            <person name="Chen Q."/>
            <person name="Phoolcharoen W."/>
            <person name="Ohlin V."/>
            <person name="Ondrusek D."/>
            <person name="Pride N."/>
            <person name="Stricklin S.L."/>
            <person name="Sun J."/>
            <person name="Wheeler C."/>
            <person name="Wilson L."/>
            <person name="Zhu H."/>
            <person name="Wood D.W."/>
        </authorList>
    </citation>
    <scope>NUCLEOTIDE SEQUENCE [LARGE SCALE GENOMIC DNA]</scope>
    <source>
        <strain evidence="9">K84 / ATCC BAA-868</strain>
    </source>
</reference>
<dbReference type="InterPro" id="IPR036390">
    <property type="entry name" value="WH_DNA-bd_sf"/>
</dbReference>
<sequence>MAMMNDAALRKIDLNLLLAFSVLMQERNVSRAAERLLLGQPGLSAALRRLRETLDDELFVRVGRGLQPTARALSIAPAIEDALSGIERAIRPPAAFDPSSWQGEFRVGMCDNLESDFFGPLAARLRGLAPNARLTGVAFDKREAGRLLDEGAYDFSISVHDEPASWHIRAPLFNQASACIYDPRHIRLDAPLGLEDFAKADHITVSLEGNTLTNVDLALARVGYHRQVVATVPRYSALPMALRAMPAIATIPESIARCMAQLHNLTVSQPPLDLPADPVTMLYRRVDQADSRAVWFRRLFVEVVADALHASGCRVGVSNAACCYEQAPLAVAV</sequence>
<dbReference type="InterPro" id="IPR050389">
    <property type="entry name" value="LysR-type_TF"/>
</dbReference>
<protein>
    <submittedName>
        <fullName evidence="8">Nod transcriptional regulator protein</fullName>
    </submittedName>
</protein>
<dbReference type="HOGENOM" id="CLU_039613_39_0_5"/>
<dbReference type="Gene3D" id="1.10.10.10">
    <property type="entry name" value="Winged helix-like DNA-binding domain superfamily/Winged helix DNA-binding domain"/>
    <property type="match status" value="1"/>
</dbReference>
<organism evidence="8 9">
    <name type="scientific">Rhizobium rhizogenes (strain K84 / ATCC BAA-868)</name>
    <name type="common">Agrobacterium radiobacter</name>
    <dbReference type="NCBI Taxonomy" id="311403"/>
    <lineage>
        <taxon>Bacteria</taxon>
        <taxon>Pseudomonadati</taxon>
        <taxon>Pseudomonadota</taxon>
        <taxon>Alphaproteobacteria</taxon>
        <taxon>Hyphomicrobiales</taxon>
        <taxon>Rhizobiaceae</taxon>
        <taxon>Rhizobium/Agrobacterium group</taxon>
        <taxon>Rhizobium</taxon>
    </lineage>
</organism>
<dbReference type="eggNOG" id="COG0583">
    <property type="taxonomic scope" value="Bacteria"/>
</dbReference>